<feature type="signal peptide" evidence="6">
    <location>
        <begin position="1"/>
        <end position="22"/>
    </location>
</feature>
<dbReference type="PANTHER" id="PTHR30483:SF6">
    <property type="entry name" value="PERIPLASMIC BINDING PROTEIN OF ABC TRANSPORTER FOR NATURAL AMINO ACIDS"/>
    <property type="match status" value="1"/>
</dbReference>
<comment type="caution">
    <text evidence="8">The sequence shown here is derived from an EMBL/GenBank/DDBJ whole genome shotgun (WGS) entry which is preliminary data.</text>
</comment>
<keyword evidence="4" id="KW-0029">Amino-acid transport</keyword>
<evidence type="ECO:0000256" key="3">
    <source>
        <dbReference type="ARBA" id="ARBA00022729"/>
    </source>
</evidence>
<keyword evidence="9" id="KW-1185">Reference proteome</keyword>
<evidence type="ECO:0000313" key="9">
    <source>
        <dbReference type="Proteomes" id="UP000712157"/>
    </source>
</evidence>
<keyword evidence="2" id="KW-0813">Transport</keyword>
<gene>
    <name evidence="8" type="ORF">KTH89_06665</name>
</gene>
<evidence type="ECO:0000256" key="5">
    <source>
        <dbReference type="SAM" id="MobiDB-lite"/>
    </source>
</evidence>
<dbReference type="PANTHER" id="PTHR30483">
    <property type="entry name" value="LEUCINE-SPECIFIC-BINDING PROTEIN"/>
    <property type="match status" value="1"/>
</dbReference>
<dbReference type="InterPro" id="IPR051010">
    <property type="entry name" value="BCAA_transport"/>
</dbReference>
<evidence type="ECO:0000313" key="8">
    <source>
        <dbReference type="EMBL" id="MBU9736215.1"/>
    </source>
</evidence>
<dbReference type="InterPro" id="IPR000709">
    <property type="entry name" value="Leu_Ile_Val-bd"/>
</dbReference>
<dbReference type="Proteomes" id="UP000712157">
    <property type="component" value="Unassembled WGS sequence"/>
</dbReference>
<dbReference type="GO" id="GO:0006865">
    <property type="term" value="P:amino acid transport"/>
    <property type="evidence" value="ECO:0007669"/>
    <property type="project" value="UniProtKB-KW"/>
</dbReference>
<feature type="domain" description="Leucine-binding protein" evidence="7">
    <location>
        <begin position="54"/>
        <end position="380"/>
    </location>
</feature>
<evidence type="ECO:0000256" key="4">
    <source>
        <dbReference type="ARBA" id="ARBA00022970"/>
    </source>
</evidence>
<dbReference type="PRINTS" id="PR00337">
    <property type="entry name" value="LEUILEVALBP"/>
</dbReference>
<keyword evidence="3 6" id="KW-0732">Signal</keyword>
<accession>A0A949NHI2</accession>
<dbReference type="PROSITE" id="PS51257">
    <property type="entry name" value="PROKAR_LIPOPROTEIN"/>
    <property type="match status" value="1"/>
</dbReference>
<proteinExistence type="inferred from homology"/>
<evidence type="ECO:0000256" key="1">
    <source>
        <dbReference type="ARBA" id="ARBA00010062"/>
    </source>
</evidence>
<dbReference type="SUPFAM" id="SSF53822">
    <property type="entry name" value="Periplasmic binding protein-like I"/>
    <property type="match status" value="1"/>
</dbReference>
<reference evidence="8" key="1">
    <citation type="submission" date="2021-06" db="EMBL/GenBank/DDBJ databases">
        <title>Description of novel taxa of the family Lachnospiraceae.</title>
        <authorList>
            <person name="Chaplin A.V."/>
            <person name="Sokolova S.R."/>
            <person name="Pikina A.P."/>
            <person name="Korzhanova M."/>
            <person name="Belova V."/>
            <person name="Korostin D."/>
            <person name="Efimov B.A."/>
        </authorList>
    </citation>
    <scope>NUCLEOTIDE SEQUENCE</scope>
    <source>
        <strain evidence="8">ASD5720</strain>
    </source>
</reference>
<evidence type="ECO:0000259" key="7">
    <source>
        <dbReference type="Pfam" id="PF13458"/>
    </source>
</evidence>
<protein>
    <submittedName>
        <fullName evidence="8">ABC transporter substrate-binding protein</fullName>
    </submittedName>
</protein>
<dbReference type="Pfam" id="PF13458">
    <property type="entry name" value="Peripla_BP_6"/>
    <property type="match status" value="1"/>
</dbReference>
<feature type="region of interest" description="Disordered" evidence="5">
    <location>
        <begin position="25"/>
        <end position="47"/>
    </location>
</feature>
<dbReference type="InterPro" id="IPR028081">
    <property type="entry name" value="Leu-bd"/>
</dbReference>
<dbReference type="RefSeq" id="WP_158343761.1">
    <property type="nucleotide sequence ID" value="NZ_JAHQCW010000008.1"/>
</dbReference>
<dbReference type="InterPro" id="IPR028082">
    <property type="entry name" value="Peripla_BP_I"/>
</dbReference>
<dbReference type="CDD" id="cd06349">
    <property type="entry name" value="PBP1_ABC_HAAT-like"/>
    <property type="match status" value="1"/>
</dbReference>
<feature type="chain" id="PRO_5038627419" evidence="6">
    <location>
        <begin position="23"/>
        <end position="414"/>
    </location>
</feature>
<dbReference type="AlphaFoldDB" id="A0A949NHI2"/>
<sequence>MKKKSMCLLLTLVMAASILTGCGDKKSESTQAEAGSSSKDADTTQAADNSKEDITLAFVGPQTGDNAEYGKSMKTAAQIAVDEWNEKGGVIGRKIKLVDFDDANSSEQAASIAEKIVGDSSISAVLGHFSSGVGMTAGEVYQESGIALINGSAAHMDFAKVGDCIFRNNAIYTTDANTMLQIMDYLGVKKIGTINPNNDAGVAVTTAIQDMLERYGDQYSGELVLAELYEDGTVDFTATVAKFQQAGVEAIYSSGPYSATAPFIQQYREKDKDVKFVMSAACFSQEFIELAGKDANGVVLGTSFFYESEDPAIQSFAKKFEEAYGSNPSTFAAQVYDATNAILYAIEAGNSAERADIVKNLPNTDFQGVTGKITFDEEGNCLKEQVLLEIEDGKYVEIPDVLKSQADWEAEHIK</sequence>
<evidence type="ECO:0000256" key="6">
    <source>
        <dbReference type="SAM" id="SignalP"/>
    </source>
</evidence>
<name>A0A949NHI2_9FIRM</name>
<dbReference type="Gene3D" id="3.40.50.2300">
    <property type="match status" value="2"/>
</dbReference>
<dbReference type="EMBL" id="JAHQCW010000008">
    <property type="protein sequence ID" value="MBU9736215.1"/>
    <property type="molecule type" value="Genomic_DNA"/>
</dbReference>
<organism evidence="8 9">
    <name type="scientific">Diplocloster agilis</name>
    <dbReference type="NCBI Taxonomy" id="2850323"/>
    <lineage>
        <taxon>Bacteria</taxon>
        <taxon>Bacillati</taxon>
        <taxon>Bacillota</taxon>
        <taxon>Clostridia</taxon>
        <taxon>Lachnospirales</taxon>
        <taxon>Lachnospiraceae</taxon>
        <taxon>Diplocloster</taxon>
    </lineage>
</organism>
<evidence type="ECO:0000256" key="2">
    <source>
        <dbReference type="ARBA" id="ARBA00022448"/>
    </source>
</evidence>
<comment type="similarity">
    <text evidence="1">Belongs to the leucine-binding protein family.</text>
</comment>
<feature type="compositionally biased region" description="Polar residues" evidence="5">
    <location>
        <begin position="29"/>
        <end position="47"/>
    </location>
</feature>